<dbReference type="RefSeq" id="WP_168820485.1">
    <property type="nucleotide sequence ID" value="NZ_CP051217.1"/>
</dbReference>
<protein>
    <recommendedName>
        <fullName evidence="4">DUF885 domain-containing protein</fullName>
    </recommendedName>
</protein>
<evidence type="ECO:0000256" key="1">
    <source>
        <dbReference type="SAM" id="SignalP"/>
    </source>
</evidence>
<evidence type="ECO:0000313" key="2">
    <source>
        <dbReference type="EMBL" id="QJB70219.1"/>
    </source>
</evidence>
<dbReference type="PROSITE" id="PS51257">
    <property type="entry name" value="PROKAR_LIPOPROTEIN"/>
    <property type="match status" value="1"/>
</dbReference>
<organism evidence="2 3">
    <name type="scientific">Parasphingorhabdus halotolerans</name>
    <dbReference type="NCBI Taxonomy" id="2725558"/>
    <lineage>
        <taxon>Bacteria</taxon>
        <taxon>Pseudomonadati</taxon>
        <taxon>Pseudomonadota</taxon>
        <taxon>Alphaproteobacteria</taxon>
        <taxon>Sphingomonadales</taxon>
        <taxon>Sphingomonadaceae</taxon>
        <taxon>Parasphingorhabdus</taxon>
    </lineage>
</organism>
<accession>A0A6H2DNI4</accession>
<reference evidence="2 3" key="1">
    <citation type="submission" date="2020-04" db="EMBL/GenBank/DDBJ databases">
        <title>Genome sequence for Sphingorhabdus sp. strain M1.</title>
        <authorList>
            <person name="Park S.-J."/>
        </authorList>
    </citation>
    <scope>NUCLEOTIDE SEQUENCE [LARGE SCALE GENOMIC DNA]</scope>
    <source>
        <strain evidence="2 3">JK6</strain>
    </source>
</reference>
<keyword evidence="3" id="KW-1185">Reference proteome</keyword>
<evidence type="ECO:0000313" key="3">
    <source>
        <dbReference type="Proteomes" id="UP000501600"/>
    </source>
</evidence>
<feature type="signal peptide" evidence="1">
    <location>
        <begin position="1"/>
        <end position="21"/>
    </location>
</feature>
<dbReference type="EMBL" id="CP051217">
    <property type="protein sequence ID" value="QJB70219.1"/>
    <property type="molecule type" value="Genomic_DNA"/>
</dbReference>
<name>A0A6H2DNI4_9SPHN</name>
<dbReference type="KEGG" id="phao:HF685_13770"/>
<proteinExistence type="predicted"/>
<gene>
    <name evidence="2" type="ORF">HF685_13770</name>
</gene>
<evidence type="ECO:0008006" key="4">
    <source>
        <dbReference type="Google" id="ProtNLM"/>
    </source>
</evidence>
<keyword evidence="1" id="KW-0732">Signal</keyword>
<dbReference type="AlphaFoldDB" id="A0A6H2DNI4"/>
<sequence>MIRLALLAGPCLALCACTTLSDAVVSQNIDAPAEPVKSIALTPSIGAIASEYIVLTLVMDKFEKGYVDAYYGPQKYMDAAEVLDKTLVDAGNHIVQLMEQLDALPKSDDPAEQSRRLFLSAQLEAAHTRHAMISGETLPFVREADGLFGVKPEIKPLETFDPILEEIENLVPGNGPLSARVDAFENGYIIPKDKLKVVFDTAIAECKKRTEEYFDLPPSENFKMEFVTGKSWSGYNYYQGKYQSLIQINTDLPIKISRAVDLGCHEGYPGHHVYNMLLEQNLTRGKGWEEFSIYPLYSPQSLIAEGSANYGIELAFPGVKRLEYERDVLYPLAGLDPDTAGAFWALQIAKQALAGARITIAQGYLDKEIPREDAVAYTMKYQLVSRERAEQMLDFNDQYRSYVINYSLGQDMVREWIEAQGDAPVWRWKAMERLLSEPMLPHELKNDLETAVSE</sequence>
<feature type="chain" id="PRO_5026244017" description="DUF885 domain-containing protein" evidence="1">
    <location>
        <begin position="22"/>
        <end position="454"/>
    </location>
</feature>
<dbReference type="Proteomes" id="UP000501600">
    <property type="component" value="Chromosome"/>
</dbReference>